<evidence type="ECO:0000256" key="1">
    <source>
        <dbReference type="ARBA" id="ARBA00008078"/>
    </source>
</evidence>
<dbReference type="EMBL" id="CAVLEF010000280">
    <property type="protein sequence ID" value="CAK1555755.1"/>
    <property type="molecule type" value="Genomic_DNA"/>
</dbReference>
<keyword evidence="8" id="KW-1185">Reference proteome</keyword>
<dbReference type="PANTHER" id="PTHR21227">
    <property type="entry name" value="TRNA-SPLICING ENDONUCLEASE SUBUNIT SEN2"/>
    <property type="match status" value="1"/>
</dbReference>
<dbReference type="GO" id="GO:0005737">
    <property type="term" value="C:cytoplasm"/>
    <property type="evidence" value="ECO:0007669"/>
    <property type="project" value="TreeGrafter"/>
</dbReference>
<evidence type="ECO:0000256" key="2">
    <source>
        <dbReference type="ARBA" id="ARBA00022694"/>
    </source>
</evidence>
<evidence type="ECO:0000259" key="6">
    <source>
        <dbReference type="Pfam" id="PF01974"/>
    </source>
</evidence>
<protein>
    <recommendedName>
        <fullName evidence="4">tRNA-splicing endonuclease subunit Sen2</fullName>
        <ecNumber evidence="4">4.6.1.16</ecNumber>
    </recommendedName>
</protein>
<evidence type="ECO:0000313" key="8">
    <source>
        <dbReference type="Proteomes" id="UP001497472"/>
    </source>
</evidence>
<keyword evidence="2 4" id="KW-0819">tRNA processing</keyword>
<dbReference type="GO" id="GO:0000379">
    <property type="term" value="P:tRNA-type intron splice site recognition and cleavage"/>
    <property type="evidence" value="ECO:0007669"/>
    <property type="project" value="TreeGrafter"/>
</dbReference>
<dbReference type="PIRSF" id="PIRSF011789">
    <property type="entry name" value="tRNA_splic_SEN2"/>
    <property type="match status" value="1"/>
</dbReference>
<dbReference type="InterPro" id="IPR036167">
    <property type="entry name" value="tRNA_intron_Endo_cat-like_sf"/>
</dbReference>
<reference evidence="7 8" key="1">
    <citation type="submission" date="2023-11" db="EMBL/GenBank/DDBJ databases">
        <authorList>
            <person name="Okamura Y."/>
        </authorList>
    </citation>
    <scope>NUCLEOTIDE SEQUENCE [LARGE SCALE GENOMIC DNA]</scope>
</reference>
<dbReference type="Gene3D" id="3.40.1350.10">
    <property type="match status" value="1"/>
</dbReference>
<dbReference type="InterPro" id="IPR006677">
    <property type="entry name" value="tRNA_intron_Endonuc_cat-like"/>
</dbReference>
<dbReference type="SUPFAM" id="SSF53032">
    <property type="entry name" value="tRNA-intron endonuclease catalytic domain-like"/>
    <property type="match status" value="1"/>
</dbReference>
<dbReference type="InterPro" id="IPR011856">
    <property type="entry name" value="tRNA_endonuc-like_dom_sf"/>
</dbReference>
<dbReference type="AlphaFoldDB" id="A0AAV1K5C8"/>
<evidence type="ECO:0000256" key="3">
    <source>
        <dbReference type="ARBA" id="ARBA00023239"/>
    </source>
</evidence>
<name>A0AAV1K5C8_9NEOP</name>
<comment type="similarity">
    <text evidence="1 4">Belongs to the tRNA-intron endonuclease family.</text>
</comment>
<dbReference type="InterPro" id="IPR006676">
    <property type="entry name" value="tRNA_splic"/>
</dbReference>
<feature type="active site" evidence="5">
    <location>
        <position position="312"/>
    </location>
</feature>
<organism evidence="7 8">
    <name type="scientific">Leptosia nina</name>
    <dbReference type="NCBI Taxonomy" id="320188"/>
    <lineage>
        <taxon>Eukaryota</taxon>
        <taxon>Metazoa</taxon>
        <taxon>Ecdysozoa</taxon>
        <taxon>Arthropoda</taxon>
        <taxon>Hexapoda</taxon>
        <taxon>Insecta</taxon>
        <taxon>Pterygota</taxon>
        <taxon>Neoptera</taxon>
        <taxon>Endopterygota</taxon>
        <taxon>Lepidoptera</taxon>
        <taxon>Glossata</taxon>
        <taxon>Ditrysia</taxon>
        <taxon>Papilionoidea</taxon>
        <taxon>Pieridae</taxon>
        <taxon>Pierinae</taxon>
        <taxon>Leptosia</taxon>
    </lineage>
</organism>
<keyword evidence="3 4" id="KW-0456">Lyase</keyword>
<dbReference type="GO" id="GO:0000213">
    <property type="term" value="F:tRNA-intron lyase activity"/>
    <property type="evidence" value="ECO:0007669"/>
    <property type="project" value="UniProtKB-UniRule"/>
</dbReference>
<dbReference type="CDD" id="cd22363">
    <property type="entry name" value="tRNA-intron_lyase_C"/>
    <property type="match status" value="1"/>
</dbReference>
<feature type="active site" evidence="5">
    <location>
        <position position="272"/>
    </location>
</feature>
<evidence type="ECO:0000256" key="5">
    <source>
        <dbReference type="PIRSR" id="PIRSR011789-1"/>
    </source>
</evidence>
<feature type="active site" evidence="5">
    <location>
        <position position="280"/>
    </location>
</feature>
<evidence type="ECO:0000313" key="7">
    <source>
        <dbReference type="EMBL" id="CAK1555755.1"/>
    </source>
</evidence>
<dbReference type="PANTHER" id="PTHR21227:SF0">
    <property type="entry name" value="TRNA-SPLICING ENDONUCLEASE SUBUNIT SEN2"/>
    <property type="match status" value="1"/>
</dbReference>
<dbReference type="InterPro" id="IPR016589">
    <property type="entry name" value="tRNA_splic_SEN2"/>
</dbReference>
<dbReference type="GO" id="GO:0000214">
    <property type="term" value="C:tRNA-intron endonuclease complex"/>
    <property type="evidence" value="ECO:0007669"/>
    <property type="project" value="UniProtKB-UniRule"/>
</dbReference>
<dbReference type="NCBIfam" id="TIGR00324">
    <property type="entry name" value="endA"/>
    <property type="match status" value="1"/>
</dbReference>
<gene>
    <name evidence="7" type="ORF">LNINA_LOCUS14545</name>
</gene>
<dbReference type="Pfam" id="PF01974">
    <property type="entry name" value="tRNA_int_endo"/>
    <property type="match status" value="1"/>
</dbReference>
<accession>A0AAV1K5C8</accession>
<dbReference type="EC" id="4.6.1.16" evidence="4"/>
<comment type="caution">
    <text evidence="7">The sequence shown here is derived from an EMBL/GenBank/DDBJ whole genome shotgun (WGS) entry which is preliminary data.</text>
</comment>
<comment type="function">
    <text evidence="4">Constitutes one of the two catalytic subunit of the tRNA-splicing endonuclease complex, a complex responsible for identification and cleavage of the splice sites in pre-tRNA. It cleaves pre-tRNA at the 5'- and 3'-splice sites to release the intron. The products are an intron and two tRNA half-molecules bearing 2',3'-cyclic phosphate and 5'-OH termini. There are no conserved sequences at the splice sites, but the intron is invariably located at the same site in the gene, placing the splice sites an invariant distance from the constant structural features of the tRNA body.</text>
</comment>
<dbReference type="GO" id="GO:0003676">
    <property type="term" value="F:nucleic acid binding"/>
    <property type="evidence" value="ECO:0007669"/>
    <property type="project" value="InterPro"/>
</dbReference>
<feature type="domain" description="tRNA intron endonuclease catalytic" evidence="6">
    <location>
        <begin position="242"/>
        <end position="319"/>
    </location>
</feature>
<proteinExistence type="inferred from homology"/>
<evidence type="ECO:0000256" key="4">
    <source>
        <dbReference type="PIRNR" id="PIRNR011789"/>
    </source>
</evidence>
<dbReference type="Proteomes" id="UP001497472">
    <property type="component" value="Unassembled WGS sequence"/>
</dbReference>
<sequence length="355" mass="40715">MASLQSEAGCQSNDLNNQFPMEVESSLRFPLDSSMRIIFTGYYNGFGVEVRGIEEMSMLYHMGCFGKSTKSKSRPKAIKNDESPQIMRKRQYLKRNYWFKKFEPTESCTESNSFINHVDSLLTKLLKDSASKTNDVIDLVSSDDGDTEQNDTVESKDTFTYGKQATVVIVPNSDSEDDNYFLNLKPKCCVNRIKLEEKLMLTKQEAFFLVYGLGCLQVLDSENKVLKVKDCWKLFAESDSSFIRKYVVYHYYRSKGYIVKPGIKFGGDYLLYREGPGINHSDFIVVIKHEYDDYNTWLSILAHVRMAVTTLKEILTIEVIEPNANMTLPNDLNKYTVKELLLTRHLPVVINAGKD</sequence>